<evidence type="ECO:0000313" key="3">
    <source>
        <dbReference type="EMBL" id="MEH2555532.1"/>
    </source>
</evidence>
<keyword evidence="2" id="KW-0472">Membrane</keyword>
<keyword evidence="2" id="KW-1133">Transmembrane helix</keyword>
<evidence type="ECO:0000256" key="2">
    <source>
        <dbReference type="SAM" id="Phobius"/>
    </source>
</evidence>
<evidence type="ECO:0000256" key="1">
    <source>
        <dbReference type="SAM" id="MobiDB-lite"/>
    </source>
</evidence>
<feature type="transmembrane region" description="Helical" evidence="2">
    <location>
        <begin position="63"/>
        <end position="91"/>
    </location>
</feature>
<evidence type="ECO:0000313" key="4">
    <source>
        <dbReference type="Proteomes" id="UP001364224"/>
    </source>
</evidence>
<proteinExistence type="predicted"/>
<name>A0ABU8BBP2_9BRAD</name>
<dbReference type="Proteomes" id="UP001364224">
    <property type="component" value="Unassembled WGS sequence"/>
</dbReference>
<comment type="caution">
    <text evidence="3">The sequence shown here is derived from an EMBL/GenBank/DDBJ whole genome shotgun (WGS) entry which is preliminary data.</text>
</comment>
<organism evidence="3 4">
    <name type="scientific">Bradyrhizobium algeriense</name>
    <dbReference type="NCBI Taxonomy" id="634784"/>
    <lineage>
        <taxon>Bacteria</taxon>
        <taxon>Pseudomonadati</taxon>
        <taxon>Pseudomonadota</taxon>
        <taxon>Alphaproteobacteria</taxon>
        <taxon>Hyphomicrobiales</taxon>
        <taxon>Nitrobacteraceae</taxon>
        <taxon>Bradyrhizobium</taxon>
    </lineage>
</organism>
<dbReference type="EMBL" id="JAZHRV010000001">
    <property type="protein sequence ID" value="MEH2555532.1"/>
    <property type="molecule type" value="Genomic_DNA"/>
</dbReference>
<protein>
    <submittedName>
        <fullName evidence="3">Uncharacterized protein</fullName>
    </submittedName>
</protein>
<reference evidence="3 4" key="1">
    <citation type="submission" date="2024-02" db="EMBL/GenBank/DDBJ databases">
        <title>Adaptive strategies in a cosmopolitan and abundant soil bacterium.</title>
        <authorList>
            <person name="Carini P."/>
        </authorList>
    </citation>
    <scope>NUCLEOTIDE SEQUENCE [LARGE SCALE GENOMIC DNA]</scope>
    <source>
        <strain evidence="3 4">AZCC 1608</strain>
    </source>
</reference>
<dbReference type="RefSeq" id="WP_334480641.1">
    <property type="nucleotide sequence ID" value="NZ_JAZHRV010000001.1"/>
</dbReference>
<feature type="region of interest" description="Disordered" evidence="1">
    <location>
        <begin position="1"/>
        <end position="21"/>
    </location>
</feature>
<accession>A0ABU8BBP2</accession>
<keyword evidence="4" id="KW-1185">Reference proteome</keyword>
<sequence>MLTFGRQGGWQDFNTGDGRPVRPEAPPWIPGFQIHLKLPFCSDGRIFGAKGVPMWNGWKKAAIGLSALLAFVLLELMAVIGGVAVFLGLVMDVDLPFFAVSEE</sequence>
<keyword evidence="2" id="KW-0812">Transmembrane</keyword>
<gene>
    <name evidence="3" type="ORF">V1286_003061</name>
</gene>